<organism evidence="2 3">
    <name type="scientific">Amycolatopsis bullii</name>
    <dbReference type="NCBI Taxonomy" id="941987"/>
    <lineage>
        <taxon>Bacteria</taxon>
        <taxon>Bacillati</taxon>
        <taxon>Actinomycetota</taxon>
        <taxon>Actinomycetes</taxon>
        <taxon>Pseudonocardiales</taxon>
        <taxon>Pseudonocardiaceae</taxon>
        <taxon>Amycolatopsis</taxon>
    </lineage>
</organism>
<evidence type="ECO:0000313" key="3">
    <source>
        <dbReference type="Proteomes" id="UP000649955"/>
    </source>
</evidence>
<dbReference type="Pfam" id="PF04978">
    <property type="entry name" value="MST"/>
    <property type="match status" value="1"/>
</dbReference>
<protein>
    <recommendedName>
        <fullName evidence="4">Mini-circle protein</fullName>
    </recommendedName>
</protein>
<comment type="caution">
    <text evidence="2">The sequence shown here is derived from an EMBL/GenBank/DDBJ whole genome shotgun (WGS) entry which is preliminary data.</text>
</comment>
<keyword evidence="3" id="KW-1185">Reference proteome</keyword>
<accession>A0ABQ3JWF1</accession>
<gene>
    <name evidence="2" type="ORF">GCM10017567_04480</name>
</gene>
<name>A0ABQ3JWF1_9PSEU</name>
<evidence type="ECO:0000256" key="1">
    <source>
        <dbReference type="SAM" id="MobiDB-lite"/>
    </source>
</evidence>
<proteinExistence type="predicted"/>
<evidence type="ECO:0000313" key="2">
    <source>
        <dbReference type="EMBL" id="GHF93036.1"/>
    </source>
</evidence>
<reference evidence="3" key="1">
    <citation type="journal article" date="2019" name="Int. J. Syst. Evol. Microbiol.">
        <title>The Global Catalogue of Microorganisms (GCM) 10K type strain sequencing project: providing services to taxonomists for standard genome sequencing and annotation.</title>
        <authorList>
            <consortium name="The Broad Institute Genomics Platform"/>
            <consortium name="The Broad Institute Genome Sequencing Center for Infectious Disease"/>
            <person name="Wu L."/>
            <person name="Ma J."/>
        </authorList>
    </citation>
    <scope>NUCLEOTIDE SEQUENCE [LARGE SCALE GENOMIC DNA]</scope>
    <source>
        <strain evidence="3">CGMCC 4.7680</strain>
    </source>
</reference>
<dbReference type="InterPro" id="IPR007061">
    <property type="entry name" value="MST-like"/>
</dbReference>
<dbReference type="InterPro" id="IPR034660">
    <property type="entry name" value="DinB/YfiT-like"/>
</dbReference>
<dbReference type="Proteomes" id="UP000649955">
    <property type="component" value="Unassembled WGS sequence"/>
</dbReference>
<sequence>MSDPWGTVPGMSNTSSKTHRQWPAPLASDELRLLLDFLQFLRATAVNKLAGLTVAQAVATPLPASPRMSALGVVKHLTAVERWWLSIEAGGADLPSLWAGSPDPSWDIGPHDTPASVAAAYKAEWARVDKALRGLSPDDRTRRRSEFTVRWVVTHVVQETARHVGHLDVLRELADGEVGE</sequence>
<dbReference type="EMBL" id="BNAW01000001">
    <property type="protein sequence ID" value="GHF93036.1"/>
    <property type="molecule type" value="Genomic_DNA"/>
</dbReference>
<feature type="region of interest" description="Disordered" evidence="1">
    <location>
        <begin position="1"/>
        <end position="22"/>
    </location>
</feature>
<dbReference type="Gene3D" id="1.20.120.450">
    <property type="entry name" value="dinb family like domain"/>
    <property type="match status" value="1"/>
</dbReference>
<evidence type="ECO:0008006" key="4">
    <source>
        <dbReference type="Google" id="ProtNLM"/>
    </source>
</evidence>
<dbReference type="SUPFAM" id="SSF109854">
    <property type="entry name" value="DinB/YfiT-like putative metalloenzymes"/>
    <property type="match status" value="1"/>
</dbReference>